<keyword evidence="3 9" id="KW-0349">Heme</keyword>
<comment type="similarity">
    <text evidence="2">Belongs to the oxidase-dependent Fe transporter (OFeT) (TC 9.A.10.1) family.</text>
</comment>
<feature type="transmembrane region" description="Helical" evidence="10">
    <location>
        <begin position="453"/>
        <end position="470"/>
    </location>
</feature>
<evidence type="ECO:0000256" key="10">
    <source>
        <dbReference type="SAM" id="Phobius"/>
    </source>
</evidence>
<dbReference type="EMBL" id="OU015430">
    <property type="protein sequence ID" value="CAG4971929.1"/>
    <property type="molecule type" value="Genomic_DNA"/>
</dbReference>
<dbReference type="Pfam" id="PF03239">
    <property type="entry name" value="FTR1"/>
    <property type="match status" value="1"/>
</dbReference>
<feature type="transmembrane region" description="Helical" evidence="10">
    <location>
        <begin position="529"/>
        <end position="549"/>
    </location>
</feature>
<dbReference type="PANTHER" id="PTHR31632">
    <property type="entry name" value="IRON TRANSPORTER FTH1"/>
    <property type="match status" value="1"/>
</dbReference>
<name>A0ABM8UEL1_9GAMM</name>
<dbReference type="Proteomes" id="UP000680116">
    <property type="component" value="Chromosome"/>
</dbReference>
<evidence type="ECO:0000256" key="8">
    <source>
        <dbReference type="ARBA" id="ARBA00023136"/>
    </source>
</evidence>
<dbReference type="PANTHER" id="PTHR31632:SF2">
    <property type="entry name" value="PLASMA MEMBRANE IRON PERMEASE"/>
    <property type="match status" value="1"/>
</dbReference>
<sequence length="644" mass="68428">MTLTLRCLVASLLLMFAMSANATTGAQTVWRLLDYIAVDYAVAVQDGEVVSEGEYAEMVEFADSVNERMAALPATSETAELIDGAAALQAAIDAKADPSAVAGLARGLAGQLLQAYPMPVAPSSTPDLAAASGLYQQQCASCHGTTGAGDGPAGVALDPAPIAFTDRERARERSIFALYQVIEQGLEGTSMGSYAHLPVDDRWALSFHIGQYAYPEALVDEGRRLWEGDDSLRLLVPDLAALTQLTPAALAEEVGEDRAAALMAYLRRTPEAVEARPEGSLTLSRQRLAEGLAAYAAGDRGGARDLMLSAYLDGFEPVEPLLASRDPALMARIETAMGELRSRIASSADVEEVQAQVGVVNGLFDDAEATLSPDQATAVSSFIGAFTILLREGLEALLLVIAMIAFLRKANRTEVMPYVHAGWVGALLAGVLTWGAATYLVSISGASRELTEGFAALFAAVVLLFVGIWMHGKSQAGAWQRYIRDKLSHALSRRSAWFLFLLSFVVVYREVFETVLFYAALWTQGNPSAILAGAAVAVVVLGVVAWAMLRYSRKLPIARFFAISSVLIAVLAVMLAGKGIAALQEAGWLPMSLISFPRVDLLGVYPTLEGVGTQLLVLATLAAGFWLNRRAASAVAVTPAHESN</sequence>
<evidence type="ECO:0000256" key="2">
    <source>
        <dbReference type="ARBA" id="ARBA00008333"/>
    </source>
</evidence>
<keyword evidence="5 9" id="KW-0479">Metal-binding</keyword>
<keyword evidence="8 10" id="KW-0472">Membrane</keyword>
<evidence type="ECO:0000256" key="11">
    <source>
        <dbReference type="SAM" id="SignalP"/>
    </source>
</evidence>
<feature type="chain" id="PRO_5045863122" description="Cytochrome c domain-containing protein" evidence="11">
    <location>
        <begin position="23"/>
        <end position="644"/>
    </location>
</feature>
<feature type="transmembrane region" description="Helical" evidence="10">
    <location>
        <begin position="382"/>
        <end position="406"/>
    </location>
</feature>
<feature type="transmembrane region" description="Helical" evidence="10">
    <location>
        <begin position="491"/>
        <end position="509"/>
    </location>
</feature>
<feature type="transmembrane region" description="Helical" evidence="10">
    <location>
        <begin position="418"/>
        <end position="441"/>
    </location>
</feature>
<evidence type="ECO:0000259" key="12">
    <source>
        <dbReference type="PROSITE" id="PS51007"/>
    </source>
</evidence>
<evidence type="ECO:0000256" key="5">
    <source>
        <dbReference type="ARBA" id="ARBA00022723"/>
    </source>
</evidence>
<comment type="subcellular location">
    <subcellularLocation>
        <location evidence="1">Membrane</location>
        <topology evidence="1">Multi-pass membrane protein</topology>
    </subcellularLocation>
</comment>
<gene>
    <name evidence="13" type="ORF">LYB30171_01084</name>
</gene>
<reference evidence="13 14" key="1">
    <citation type="submission" date="2021-04" db="EMBL/GenBank/DDBJ databases">
        <authorList>
            <person name="Rodrigo-Torres L."/>
            <person name="Arahal R. D."/>
            <person name="Lucena T."/>
        </authorList>
    </citation>
    <scope>NUCLEOTIDE SEQUENCE [LARGE SCALE GENOMIC DNA]</scope>
    <source>
        <strain evidence="13 14">CECT 30171</strain>
    </source>
</reference>
<evidence type="ECO:0000256" key="4">
    <source>
        <dbReference type="ARBA" id="ARBA00022692"/>
    </source>
</evidence>
<evidence type="ECO:0000313" key="14">
    <source>
        <dbReference type="Proteomes" id="UP000680116"/>
    </source>
</evidence>
<dbReference type="RefSeq" id="WP_215220012.1">
    <property type="nucleotide sequence ID" value="NZ_OU015430.1"/>
</dbReference>
<feature type="transmembrane region" description="Helical" evidence="10">
    <location>
        <begin position="603"/>
        <end position="627"/>
    </location>
</feature>
<keyword evidence="6 10" id="KW-1133">Transmembrane helix</keyword>
<keyword evidence="14" id="KW-1185">Reference proteome</keyword>
<keyword evidence="11" id="KW-0732">Signal</keyword>
<feature type="transmembrane region" description="Helical" evidence="10">
    <location>
        <begin position="561"/>
        <end position="583"/>
    </location>
</feature>
<proteinExistence type="inferred from homology"/>
<evidence type="ECO:0000256" key="6">
    <source>
        <dbReference type="ARBA" id="ARBA00022989"/>
    </source>
</evidence>
<dbReference type="SUPFAM" id="SSF46626">
    <property type="entry name" value="Cytochrome c"/>
    <property type="match status" value="1"/>
</dbReference>
<dbReference type="InterPro" id="IPR036909">
    <property type="entry name" value="Cyt_c-like_dom_sf"/>
</dbReference>
<evidence type="ECO:0000256" key="9">
    <source>
        <dbReference type="PROSITE-ProRule" id="PRU00433"/>
    </source>
</evidence>
<accession>A0ABM8UEL1</accession>
<keyword evidence="4 10" id="KW-0812">Transmembrane</keyword>
<dbReference type="Gene3D" id="1.10.760.10">
    <property type="entry name" value="Cytochrome c-like domain"/>
    <property type="match status" value="1"/>
</dbReference>
<dbReference type="Pfam" id="PF13442">
    <property type="entry name" value="Cytochrome_CBB3"/>
    <property type="match status" value="1"/>
</dbReference>
<feature type="domain" description="Cytochrome c" evidence="12">
    <location>
        <begin position="126"/>
        <end position="270"/>
    </location>
</feature>
<dbReference type="InterPro" id="IPR004923">
    <property type="entry name" value="FTR1/Fip1/EfeU"/>
</dbReference>
<evidence type="ECO:0000256" key="1">
    <source>
        <dbReference type="ARBA" id="ARBA00004141"/>
    </source>
</evidence>
<organism evidence="13 14">
    <name type="scientific">Novilysobacter luteus</name>
    <dbReference type="NCBI Taxonomy" id="2822368"/>
    <lineage>
        <taxon>Bacteria</taxon>
        <taxon>Pseudomonadati</taxon>
        <taxon>Pseudomonadota</taxon>
        <taxon>Gammaproteobacteria</taxon>
        <taxon>Lysobacterales</taxon>
        <taxon>Lysobacteraceae</taxon>
        <taxon>Novilysobacter</taxon>
    </lineage>
</organism>
<dbReference type="PROSITE" id="PS51007">
    <property type="entry name" value="CYTC"/>
    <property type="match status" value="1"/>
</dbReference>
<feature type="signal peptide" evidence="11">
    <location>
        <begin position="1"/>
        <end position="22"/>
    </location>
</feature>
<evidence type="ECO:0000256" key="7">
    <source>
        <dbReference type="ARBA" id="ARBA00023004"/>
    </source>
</evidence>
<evidence type="ECO:0000256" key="3">
    <source>
        <dbReference type="ARBA" id="ARBA00022617"/>
    </source>
</evidence>
<keyword evidence="7 9" id="KW-0408">Iron</keyword>
<evidence type="ECO:0000313" key="13">
    <source>
        <dbReference type="EMBL" id="CAG4971929.1"/>
    </source>
</evidence>
<protein>
    <recommendedName>
        <fullName evidence="12">Cytochrome c domain-containing protein</fullName>
    </recommendedName>
</protein>
<dbReference type="InterPro" id="IPR009056">
    <property type="entry name" value="Cyt_c-like_dom"/>
</dbReference>